<dbReference type="OrthoDB" id="770607at2"/>
<gene>
    <name evidence="2" type="ORF">EG028_18845</name>
</gene>
<evidence type="ECO:0000313" key="3">
    <source>
        <dbReference type="Proteomes" id="UP000279089"/>
    </source>
</evidence>
<organism evidence="2 3">
    <name type="scientific">Chitinophaga barathri</name>
    <dbReference type="NCBI Taxonomy" id="1647451"/>
    <lineage>
        <taxon>Bacteria</taxon>
        <taxon>Pseudomonadati</taxon>
        <taxon>Bacteroidota</taxon>
        <taxon>Chitinophagia</taxon>
        <taxon>Chitinophagales</taxon>
        <taxon>Chitinophagaceae</taxon>
        <taxon>Chitinophaga</taxon>
    </lineage>
</organism>
<keyword evidence="1" id="KW-0732">Signal</keyword>
<feature type="signal peptide" evidence="1">
    <location>
        <begin position="1"/>
        <end position="17"/>
    </location>
</feature>
<dbReference type="EMBL" id="RMBX01000010">
    <property type="protein sequence ID" value="RPD39700.1"/>
    <property type="molecule type" value="Genomic_DNA"/>
</dbReference>
<dbReference type="AlphaFoldDB" id="A0A3N4MHZ4"/>
<proteinExistence type="predicted"/>
<dbReference type="RefSeq" id="WP_120515838.1">
    <property type="nucleotide sequence ID" value="NZ_QXZY01000004.1"/>
</dbReference>
<accession>A0A3N4MHZ4</accession>
<dbReference type="Proteomes" id="UP000279089">
    <property type="component" value="Unassembled WGS sequence"/>
</dbReference>
<feature type="chain" id="PRO_5018183673" description="ZU5 domain-containing protein" evidence="1">
    <location>
        <begin position="18"/>
        <end position="409"/>
    </location>
</feature>
<dbReference type="Gene3D" id="2.60.220.30">
    <property type="match status" value="1"/>
</dbReference>
<evidence type="ECO:0000313" key="2">
    <source>
        <dbReference type="EMBL" id="RPD39700.1"/>
    </source>
</evidence>
<dbReference type="PROSITE" id="PS51257">
    <property type="entry name" value="PROKAR_LIPOPROTEIN"/>
    <property type="match status" value="1"/>
</dbReference>
<keyword evidence="3" id="KW-1185">Reference proteome</keyword>
<name>A0A3N4MHZ4_9BACT</name>
<evidence type="ECO:0008006" key="4">
    <source>
        <dbReference type="Google" id="ProtNLM"/>
    </source>
</evidence>
<sequence>MKRITLLIALFGILLTACDKNDAAPEKPALPEGKVTQPGVADGSPVAQKVIGAAGGDLTSNDGTVKVTIPAGALSGDQTMSIQRISNTNPLGTASGYRIMPHGVTFSKPVSITFNYTDHHLRGTVPEALGIAYQDGKGVWMSISARTLNKTGKTVTVNTTHFSDWSFFKCFELVASATSLPVSRTSELTVYADLFLINAEHDEIPIGERSGNVNSYIKEWSLVGAGRLVAAGPEGTYTAPATVPAAPNPVAVEVRLDWGAKGVYLLVAHIEIYDLSIEVRVNGGAWIKFAASPSVRMGDQYMISNSDGDERGQYVALSWVGGLGNHGYNIFDGGHNNAQYLIDGGNSYGCFYVDENDNLIMSPGGITVTSLGEQDGLVKGTFMMDPSGYGVGHKATAKIEGRFVVAKSW</sequence>
<comment type="caution">
    <text evidence="2">The sequence shown here is derived from an EMBL/GenBank/DDBJ whole genome shotgun (WGS) entry which is preliminary data.</text>
</comment>
<evidence type="ECO:0000256" key="1">
    <source>
        <dbReference type="SAM" id="SignalP"/>
    </source>
</evidence>
<reference evidence="3" key="1">
    <citation type="submission" date="2018-11" db="EMBL/GenBank/DDBJ databases">
        <title>Chitinophaga lutea sp.nov., isolate from arsenic contaminated soil.</title>
        <authorList>
            <person name="Zong Y."/>
        </authorList>
    </citation>
    <scope>NUCLEOTIDE SEQUENCE [LARGE SCALE GENOMIC DNA]</scope>
    <source>
        <strain evidence="3">YLT18</strain>
    </source>
</reference>
<protein>
    <recommendedName>
        <fullName evidence="4">ZU5 domain-containing protein</fullName>
    </recommendedName>
</protein>